<dbReference type="Pfam" id="PF05069">
    <property type="entry name" value="Phage_tail_S"/>
    <property type="match status" value="1"/>
</dbReference>
<evidence type="ECO:0000313" key="2">
    <source>
        <dbReference type="EMBL" id="GAA5097333.1"/>
    </source>
</evidence>
<gene>
    <name evidence="2" type="ORF">GCM10023338_08710</name>
</gene>
<accession>A0ABP9MMK5</accession>
<feature type="compositionally biased region" description="Basic residues" evidence="1">
    <location>
        <begin position="52"/>
        <end position="67"/>
    </location>
</feature>
<reference evidence="3" key="1">
    <citation type="journal article" date="2019" name="Int. J. Syst. Evol. Microbiol.">
        <title>The Global Catalogue of Microorganisms (GCM) 10K type strain sequencing project: providing services to taxonomists for standard genome sequencing and annotation.</title>
        <authorList>
            <consortium name="The Broad Institute Genomics Platform"/>
            <consortium name="The Broad Institute Genome Sequencing Center for Infectious Disease"/>
            <person name="Wu L."/>
            <person name="Ma J."/>
        </authorList>
    </citation>
    <scope>NUCLEOTIDE SEQUENCE [LARGE SCALE GENOMIC DNA]</scope>
    <source>
        <strain evidence="3">JCM 18424</strain>
    </source>
</reference>
<sequence length="144" mass="16380">MSMSADTRDLDALLKGLTPGSRKKLAKQLGMALRVDTAKSIRQNIDSDGKKMTPRKRTSKRKGSKKYGKMFKKLSKTRSMRINATSNEVSIEFNAKKIPKTHHFGLRKKVGKNAFAKYPERTLLGFNDKRISLVKKRVLDHFTV</sequence>
<keyword evidence="3" id="KW-1185">Reference proteome</keyword>
<organism evidence="2 3">
    <name type="scientific">Wohlfahrtiimonas larvae</name>
    <dbReference type="NCBI Taxonomy" id="1157986"/>
    <lineage>
        <taxon>Bacteria</taxon>
        <taxon>Pseudomonadati</taxon>
        <taxon>Pseudomonadota</taxon>
        <taxon>Gammaproteobacteria</taxon>
        <taxon>Cardiobacteriales</taxon>
        <taxon>Ignatzschineriaceae</taxon>
        <taxon>Wohlfahrtiimonas</taxon>
    </lineage>
</organism>
<protein>
    <submittedName>
        <fullName evidence="2">Phage virion morphogenesis protein</fullName>
    </submittedName>
</protein>
<dbReference type="InterPro" id="IPR006522">
    <property type="entry name" value="Phage_virion_morphogenesis"/>
</dbReference>
<dbReference type="EMBL" id="BAABKE010000002">
    <property type="protein sequence ID" value="GAA5097333.1"/>
    <property type="molecule type" value="Genomic_DNA"/>
</dbReference>
<proteinExistence type="predicted"/>
<evidence type="ECO:0000313" key="3">
    <source>
        <dbReference type="Proteomes" id="UP001500631"/>
    </source>
</evidence>
<dbReference type="Proteomes" id="UP001500631">
    <property type="component" value="Unassembled WGS sequence"/>
</dbReference>
<feature type="region of interest" description="Disordered" evidence="1">
    <location>
        <begin position="41"/>
        <end position="67"/>
    </location>
</feature>
<evidence type="ECO:0000256" key="1">
    <source>
        <dbReference type="SAM" id="MobiDB-lite"/>
    </source>
</evidence>
<dbReference type="RefSeq" id="WP_171973618.1">
    <property type="nucleotide sequence ID" value="NZ_BAABKE010000002.1"/>
</dbReference>
<dbReference type="NCBIfam" id="TIGR01635">
    <property type="entry name" value="tail_comp_S"/>
    <property type="match status" value="1"/>
</dbReference>
<name>A0ABP9MMK5_9GAMM</name>
<comment type="caution">
    <text evidence="2">The sequence shown here is derived from an EMBL/GenBank/DDBJ whole genome shotgun (WGS) entry which is preliminary data.</text>
</comment>